<keyword evidence="1" id="KW-0472">Membrane</keyword>
<accession>A0A016UPX6</accession>
<reference evidence="3" key="1">
    <citation type="journal article" date="2015" name="Nat. Genet.">
        <title>The genome and transcriptome of the zoonotic hookworm Ancylostoma ceylanicum identify infection-specific gene families.</title>
        <authorList>
            <person name="Schwarz E.M."/>
            <person name="Hu Y."/>
            <person name="Antoshechkin I."/>
            <person name="Miller M.M."/>
            <person name="Sternberg P.W."/>
            <person name="Aroian R.V."/>
        </authorList>
    </citation>
    <scope>NUCLEOTIDE SEQUENCE</scope>
    <source>
        <strain evidence="3">HY135</strain>
    </source>
</reference>
<sequence length="112" mass="12731">MLMTLTTSFHNRFSITDDGASVRLRHLAADVRKAIAYALEDLRSYEVVDGHLVLLRKKKQLEWLTSCMVDGCQLGIGGVRRRAGGPQLLFDFLICSVEFVFLCIFFVIHRGR</sequence>
<name>A0A016UPX6_9BILA</name>
<dbReference type="AlphaFoldDB" id="A0A016UPX6"/>
<protein>
    <submittedName>
        <fullName evidence="2">Uncharacterized protein</fullName>
    </submittedName>
</protein>
<comment type="caution">
    <text evidence="2">The sequence shown here is derived from an EMBL/GenBank/DDBJ whole genome shotgun (WGS) entry which is preliminary data.</text>
</comment>
<keyword evidence="3" id="KW-1185">Reference proteome</keyword>
<keyword evidence="1" id="KW-0812">Transmembrane</keyword>
<evidence type="ECO:0000313" key="3">
    <source>
        <dbReference type="Proteomes" id="UP000024635"/>
    </source>
</evidence>
<dbReference type="Proteomes" id="UP000024635">
    <property type="component" value="Unassembled WGS sequence"/>
</dbReference>
<dbReference type="EMBL" id="JARK01001368">
    <property type="protein sequence ID" value="EYC16971.1"/>
    <property type="molecule type" value="Genomic_DNA"/>
</dbReference>
<evidence type="ECO:0000256" key="1">
    <source>
        <dbReference type="SAM" id="Phobius"/>
    </source>
</evidence>
<organism evidence="2 3">
    <name type="scientific">Ancylostoma ceylanicum</name>
    <dbReference type="NCBI Taxonomy" id="53326"/>
    <lineage>
        <taxon>Eukaryota</taxon>
        <taxon>Metazoa</taxon>
        <taxon>Ecdysozoa</taxon>
        <taxon>Nematoda</taxon>
        <taxon>Chromadorea</taxon>
        <taxon>Rhabditida</taxon>
        <taxon>Rhabditina</taxon>
        <taxon>Rhabditomorpha</taxon>
        <taxon>Strongyloidea</taxon>
        <taxon>Ancylostomatidae</taxon>
        <taxon>Ancylostomatinae</taxon>
        <taxon>Ancylostoma</taxon>
    </lineage>
</organism>
<proteinExistence type="predicted"/>
<keyword evidence="1" id="KW-1133">Transmembrane helix</keyword>
<feature type="transmembrane region" description="Helical" evidence="1">
    <location>
        <begin position="88"/>
        <end position="108"/>
    </location>
</feature>
<gene>
    <name evidence="2" type="primary">Acey_s0032.g2596</name>
    <name evidence="2" type="ORF">Y032_0032g2596</name>
</gene>
<evidence type="ECO:0000313" key="2">
    <source>
        <dbReference type="EMBL" id="EYC16971.1"/>
    </source>
</evidence>